<dbReference type="PANTHER" id="PTHR13774:SF17">
    <property type="entry name" value="PHENAZINE BIOSYNTHESIS-LIKE DOMAIN-CONTAINING PROTEIN"/>
    <property type="match status" value="1"/>
</dbReference>
<dbReference type="NCBIfam" id="TIGR00654">
    <property type="entry name" value="PhzF_family"/>
    <property type="match status" value="1"/>
</dbReference>
<dbReference type="PIRSF" id="PIRSF016184">
    <property type="entry name" value="PhzC_PhzF"/>
    <property type="match status" value="1"/>
</dbReference>
<dbReference type="GO" id="GO:0005737">
    <property type="term" value="C:cytoplasm"/>
    <property type="evidence" value="ECO:0007669"/>
    <property type="project" value="TreeGrafter"/>
</dbReference>
<reference evidence="5" key="1">
    <citation type="journal article" date="2019" name="Int. J. Syst. Evol. Microbiol.">
        <title>The Global Catalogue of Microorganisms (GCM) 10K type strain sequencing project: providing services to taxonomists for standard genome sequencing and annotation.</title>
        <authorList>
            <consortium name="The Broad Institute Genomics Platform"/>
            <consortium name="The Broad Institute Genome Sequencing Center for Infectious Disease"/>
            <person name="Wu L."/>
            <person name="Ma J."/>
        </authorList>
    </citation>
    <scope>NUCLEOTIDE SEQUENCE [LARGE SCALE GENOMIC DNA]</scope>
    <source>
        <strain evidence="5">JCM 19134</strain>
    </source>
</reference>
<dbReference type="InterPro" id="IPR003719">
    <property type="entry name" value="Phenazine_PhzF-like"/>
</dbReference>
<evidence type="ECO:0000256" key="2">
    <source>
        <dbReference type="ARBA" id="ARBA00023235"/>
    </source>
</evidence>
<dbReference type="PANTHER" id="PTHR13774">
    <property type="entry name" value="PHENAZINE BIOSYNTHESIS PROTEIN"/>
    <property type="match status" value="1"/>
</dbReference>
<feature type="active site" evidence="3">
    <location>
        <position position="46"/>
    </location>
</feature>
<accession>A0AAV3TYJ6</accession>
<comment type="similarity">
    <text evidence="1">Belongs to the PhzF family.</text>
</comment>
<proteinExistence type="inferred from homology"/>
<evidence type="ECO:0000313" key="5">
    <source>
        <dbReference type="Proteomes" id="UP001409585"/>
    </source>
</evidence>
<protein>
    <submittedName>
        <fullName evidence="4">PhzF family phenazine biosynthesis protein</fullName>
    </submittedName>
</protein>
<dbReference type="Gene3D" id="3.10.310.10">
    <property type="entry name" value="Diaminopimelate Epimerase, Chain A, domain 1"/>
    <property type="match status" value="2"/>
</dbReference>
<dbReference type="GO" id="GO:0016853">
    <property type="term" value="F:isomerase activity"/>
    <property type="evidence" value="ECO:0007669"/>
    <property type="project" value="UniProtKB-KW"/>
</dbReference>
<keyword evidence="5" id="KW-1185">Reference proteome</keyword>
<evidence type="ECO:0000256" key="3">
    <source>
        <dbReference type="PIRSR" id="PIRSR016184-1"/>
    </source>
</evidence>
<dbReference type="SUPFAM" id="SSF54506">
    <property type="entry name" value="Diaminopimelate epimerase-like"/>
    <property type="match status" value="1"/>
</dbReference>
<gene>
    <name evidence="4" type="ORF">GCM10025791_08990</name>
</gene>
<comment type="caution">
    <text evidence="4">The sequence shown here is derived from an EMBL/GenBank/DDBJ whole genome shotgun (WGS) entry which is preliminary data.</text>
</comment>
<organism evidence="4 5">
    <name type="scientific">Halioxenophilus aromaticivorans</name>
    <dbReference type="NCBI Taxonomy" id="1306992"/>
    <lineage>
        <taxon>Bacteria</taxon>
        <taxon>Pseudomonadati</taxon>
        <taxon>Pseudomonadota</taxon>
        <taxon>Gammaproteobacteria</taxon>
        <taxon>Alteromonadales</taxon>
        <taxon>Alteromonadaceae</taxon>
        <taxon>Halioxenophilus</taxon>
    </lineage>
</organism>
<dbReference type="RefSeq" id="WP_345417709.1">
    <property type="nucleotide sequence ID" value="NZ_AP031496.1"/>
</dbReference>
<dbReference type="EMBL" id="BAABLX010000007">
    <property type="protein sequence ID" value="GAA4934347.1"/>
    <property type="molecule type" value="Genomic_DNA"/>
</dbReference>
<dbReference type="Proteomes" id="UP001409585">
    <property type="component" value="Unassembled WGS sequence"/>
</dbReference>
<name>A0AAV3TYJ6_9ALTE</name>
<dbReference type="Pfam" id="PF02567">
    <property type="entry name" value="PhzC-PhzF"/>
    <property type="match status" value="1"/>
</dbReference>
<evidence type="ECO:0000313" key="4">
    <source>
        <dbReference type="EMBL" id="GAA4934347.1"/>
    </source>
</evidence>
<keyword evidence="2" id="KW-0413">Isomerase</keyword>
<dbReference type="AlphaFoldDB" id="A0AAV3TYJ6"/>
<evidence type="ECO:0000256" key="1">
    <source>
        <dbReference type="ARBA" id="ARBA00008270"/>
    </source>
</evidence>
<sequence length="259" mass="28284">MTLSLYQVDAFASRPFSGNPAAVVLLEKPLPDSTLQAIAAENNLSETAYLLPEKNGYGLRWFTPTIEMDLCGHATLASAHVLFSEGIWQKDSVEFFTRSGTLTVKPSSQGYEMDFPLRVGEPCDLPAEVARRLPVTPLHVDKFAEDYLVVVDEATVMDFEQNFIDLPGAGGVILTAQSSGDHDIVSRFFCFRDLGIVEDPVTGSIHCQLASYWGPALAKQALIARQASVRGGELHLQVEGQRVLIRGQAVTYLKGDIVV</sequence>